<keyword evidence="10" id="KW-0175">Coiled coil</keyword>
<dbReference type="PROSITE" id="PS50088">
    <property type="entry name" value="ANK_REPEAT"/>
    <property type="match status" value="2"/>
</dbReference>
<dbReference type="Gene3D" id="3.10.260.10">
    <property type="entry name" value="Transcription regulator HTH, APSES-type DNA-binding domain"/>
    <property type="match status" value="1"/>
</dbReference>
<evidence type="ECO:0000256" key="10">
    <source>
        <dbReference type="SAM" id="Coils"/>
    </source>
</evidence>
<evidence type="ECO:0000256" key="2">
    <source>
        <dbReference type="ARBA" id="ARBA00022737"/>
    </source>
</evidence>
<accession>A0A8S8ZLF2</accession>
<organism evidence="13 14">
    <name type="scientific">Sordaria macrospora</name>
    <dbReference type="NCBI Taxonomy" id="5147"/>
    <lineage>
        <taxon>Eukaryota</taxon>
        <taxon>Fungi</taxon>
        <taxon>Dikarya</taxon>
        <taxon>Ascomycota</taxon>
        <taxon>Pezizomycotina</taxon>
        <taxon>Sordariomycetes</taxon>
        <taxon>Sordariomycetidae</taxon>
        <taxon>Sordariales</taxon>
        <taxon>Sordariaceae</taxon>
        <taxon>Sordaria</taxon>
    </lineage>
</organism>
<feature type="region of interest" description="Disordered" evidence="11">
    <location>
        <begin position="210"/>
        <end position="232"/>
    </location>
</feature>
<feature type="repeat" description="ANK" evidence="9">
    <location>
        <begin position="536"/>
        <end position="568"/>
    </location>
</feature>
<evidence type="ECO:0000256" key="8">
    <source>
        <dbReference type="ARBA" id="ARBA00073460"/>
    </source>
</evidence>
<dbReference type="InterPro" id="IPR003163">
    <property type="entry name" value="Tscrpt_reg_HTH_APSES-type"/>
</dbReference>
<evidence type="ECO:0000256" key="3">
    <source>
        <dbReference type="ARBA" id="ARBA00022969"/>
    </source>
</evidence>
<proteinExistence type="predicted"/>
<dbReference type="Gene3D" id="1.25.40.20">
    <property type="entry name" value="Ankyrin repeat-containing domain"/>
    <property type="match status" value="1"/>
</dbReference>
<evidence type="ECO:0000256" key="4">
    <source>
        <dbReference type="ARBA" id="ARBA00023043"/>
    </source>
</evidence>
<feature type="repeat" description="ANK" evidence="9">
    <location>
        <begin position="396"/>
        <end position="428"/>
    </location>
</feature>
<dbReference type="PANTHER" id="PTHR43828">
    <property type="entry name" value="ASPARAGINASE"/>
    <property type="match status" value="1"/>
</dbReference>
<dbReference type="Pfam" id="PF13637">
    <property type="entry name" value="Ank_4"/>
    <property type="match status" value="1"/>
</dbReference>
<evidence type="ECO:0000313" key="14">
    <source>
        <dbReference type="Proteomes" id="UP000433876"/>
    </source>
</evidence>
<dbReference type="GO" id="GO:0001228">
    <property type="term" value="F:DNA-binding transcription activator activity, RNA polymerase II-specific"/>
    <property type="evidence" value="ECO:0007669"/>
    <property type="project" value="UniProtKB-ARBA"/>
</dbReference>
<dbReference type="SUPFAM" id="SSF48403">
    <property type="entry name" value="Ankyrin repeat"/>
    <property type="match status" value="1"/>
</dbReference>
<dbReference type="InterPro" id="IPR051642">
    <property type="entry name" value="SWI6-like"/>
</dbReference>
<evidence type="ECO:0000259" key="12">
    <source>
        <dbReference type="PROSITE" id="PS51299"/>
    </source>
</evidence>
<comment type="caution">
    <text evidence="13">The sequence shown here is derived from an EMBL/GenBank/DDBJ whole genome shotgun (WGS) entry which is preliminary data.</text>
</comment>
<feature type="region of interest" description="Disordered" evidence="11">
    <location>
        <begin position="1"/>
        <end position="45"/>
    </location>
</feature>
<reference evidence="13 14" key="1">
    <citation type="submission" date="2017-07" db="EMBL/GenBank/DDBJ databases">
        <title>Genome sequence of the Sordaria macrospora wild type strain R19027.</title>
        <authorList>
            <person name="Nowrousian M."/>
            <person name="Teichert I."/>
            <person name="Kueck U."/>
        </authorList>
    </citation>
    <scope>NUCLEOTIDE SEQUENCE [LARGE SCALE GENOMIC DNA]</scope>
    <source>
        <strain evidence="13 14">R19027</strain>
        <tissue evidence="13">Mycelium</tissue>
    </source>
</reference>
<sequence>MPPSQLGGASQQSQPSSQQSFSMSQSSQSVYRQYTDPPNRLHNDHAVPTIYSATYSGVGVYEMEVNNVAVMRRQKDGWVNATQILKVANIDKGRRTKILEKEIQIGEHEKVQGGYGKYQGTWIPFERGLEVCRQYGVEELLSKLLTHNRGQEGETGNVDTPTKEQAMAAQRKRMYNASSQENRGIGATGTFFKNISSTASTAVAAISKARFDSPAPRNRSGPSRAPSFNRQSSMQDVADFPNSQQSLVSTEYATQTQNGDSGFGSQNTQPLTGDGLEQPPRKRQRVLTPAASFSGQTPAYQPLDSHNAGNVGNGDTGSPTEPNNSFVYEQATVNDGEASYARGPLRPLPYDNSADADAKRNMLMGLFMDVNGPDEAIQAVLCNVPPQELDTPIDTQSHTALHWAATLSRMPLLRALINAGANPRRVNACGETALMRACTVTNSMENNTFPELLDLLGCTLDVTDDKGRTVLHHIAVTSAVKGRHYASRYYLESLLEWVVRQGSAPNSQENGVGDKKGRRMGIGRFMSEIVNAQDNSGDTALNVAARVGNRSIISQLLEVGADPTIPNRANLKPLDFGIGIADAETNGDQTGEKNPATAGSGHKSRETSDELVNCKLYFVLPIIHAVANTNPAITHLIGESTSIFQNELKKKQESIDTLHSQLRITSSQVGDARRTLESLQEKLKAQQLAKQKIINFNRASEEEEQILIELEQRHGRLDVASANAWEMELESALEIVKTQSPKGLDPASRPSLPSAAVLKARIKALRARSSKTRQAVATLQAQSKEKELKYRRLVSLCTRRPEIEVEALLDTLMRAVESEKPELEIARVRRFLGGVEGVVH</sequence>
<evidence type="ECO:0000256" key="11">
    <source>
        <dbReference type="SAM" id="MobiDB-lite"/>
    </source>
</evidence>
<feature type="compositionally biased region" description="Polar residues" evidence="11">
    <location>
        <begin position="316"/>
        <end position="325"/>
    </location>
</feature>
<comment type="function">
    <text evidence="7">Transcription factor that plays a role downstream of the MCK1-MKK2-MPS1 cascade. Required for hyphal morphogenesis and pathogenicity. Is an important oxidative stress response regulator and plays a positive role in the regulation of extracellular peroxidases.</text>
</comment>
<dbReference type="SMART" id="SM01252">
    <property type="entry name" value="KilA-N"/>
    <property type="match status" value="1"/>
</dbReference>
<dbReference type="GO" id="GO:0030907">
    <property type="term" value="C:MBF transcription complex"/>
    <property type="evidence" value="ECO:0007669"/>
    <property type="project" value="TreeGrafter"/>
</dbReference>
<evidence type="ECO:0000256" key="5">
    <source>
        <dbReference type="ARBA" id="ARBA00023242"/>
    </source>
</evidence>
<dbReference type="GO" id="GO:0003713">
    <property type="term" value="F:transcription coactivator activity"/>
    <property type="evidence" value="ECO:0007669"/>
    <property type="project" value="TreeGrafter"/>
</dbReference>
<comment type="subcellular location">
    <subcellularLocation>
        <location evidence="1">Nucleus</location>
    </subcellularLocation>
</comment>
<dbReference type="Proteomes" id="UP000433876">
    <property type="component" value="Unassembled WGS sequence"/>
</dbReference>
<keyword evidence="3" id="KW-0749">Sporulation</keyword>
<evidence type="ECO:0000256" key="9">
    <source>
        <dbReference type="PROSITE-ProRule" id="PRU00023"/>
    </source>
</evidence>
<gene>
    <name evidence="13" type="ORF">SMACR_07292</name>
</gene>
<dbReference type="VEuPathDB" id="FungiDB:SMAC_07292"/>
<dbReference type="GO" id="GO:0033309">
    <property type="term" value="C:SBF transcription complex"/>
    <property type="evidence" value="ECO:0007669"/>
    <property type="project" value="TreeGrafter"/>
</dbReference>
<feature type="compositionally biased region" description="Polar residues" evidence="11">
    <location>
        <begin position="250"/>
        <end position="271"/>
    </location>
</feature>
<dbReference type="InterPro" id="IPR036770">
    <property type="entry name" value="Ankyrin_rpt-contain_sf"/>
</dbReference>
<dbReference type="FunFam" id="3.10.260.10:FF:000001">
    <property type="entry name" value="APSES transcription factor (MbpA)"/>
    <property type="match status" value="1"/>
</dbReference>
<dbReference type="PROSITE" id="PS51299">
    <property type="entry name" value="HTH_APSES"/>
    <property type="match status" value="1"/>
</dbReference>
<dbReference type="InterPro" id="IPR036887">
    <property type="entry name" value="HTH_APSES_sf"/>
</dbReference>
<feature type="region of interest" description="Disordered" evidence="11">
    <location>
        <begin position="250"/>
        <end position="325"/>
    </location>
</feature>
<evidence type="ECO:0000256" key="6">
    <source>
        <dbReference type="ARBA" id="ARBA00023321"/>
    </source>
</evidence>
<dbReference type="GO" id="GO:0003677">
    <property type="term" value="F:DNA binding"/>
    <property type="evidence" value="ECO:0007669"/>
    <property type="project" value="InterPro"/>
</dbReference>
<evidence type="ECO:0000313" key="13">
    <source>
        <dbReference type="EMBL" id="KAA8630329.1"/>
    </source>
</evidence>
<dbReference type="Pfam" id="PF00023">
    <property type="entry name" value="Ank"/>
    <property type="match status" value="1"/>
</dbReference>
<feature type="coiled-coil region" evidence="10">
    <location>
        <begin position="669"/>
        <end position="713"/>
    </location>
</feature>
<keyword evidence="2" id="KW-0677">Repeat</keyword>
<feature type="region of interest" description="Disordered" evidence="11">
    <location>
        <begin position="583"/>
        <end position="605"/>
    </location>
</feature>
<dbReference type="FunFam" id="1.25.40.20:FF:000365">
    <property type="entry name" value="Start control protein cdc10"/>
    <property type="match status" value="1"/>
</dbReference>
<dbReference type="PROSITE" id="PS50297">
    <property type="entry name" value="ANK_REP_REGION"/>
    <property type="match status" value="2"/>
</dbReference>
<dbReference type="InterPro" id="IPR018004">
    <property type="entry name" value="KilA/APSES_HTH"/>
</dbReference>
<name>A0A8S8ZLF2_SORMA</name>
<dbReference type="PANTHER" id="PTHR43828:SF3">
    <property type="entry name" value="CHROMO DOMAIN-CONTAINING PROTEIN"/>
    <property type="match status" value="1"/>
</dbReference>
<evidence type="ECO:0000256" key="7">
    <source>
        <dbReference type="ARBA" id="ARBA00059984"/>
    </source>
</evidence>
<dbReference type="SMART" id="SM00248">
    <property type="entry name" value="ANK"/>
    <property type="match status" value="2"/>
</dbReference>
<dbReference type="Pfam" id="PF04383">
    <property type="entry name" value="KilA-N"/>
    <property type="match status" value="1"/>
</dbReference>
<keyword evidence="5" id="KW-0539">Nucleus</keyword>
<keyword evidence="6" id="KW-0183">Conidiation</keyword>
<dbReference type="InterPro" id="IPR002110">
    <property type="entry name" value="Ankyrin_rpt"/>
</dbReference>
<keyword evidence="4 9" id="KW-0040">ANK repeat</keyword>
<feature type="domain" description="HTH APSES-type" evidence="12">
    <location>
        <begin position="50"/>
        <end position="161"/>
    </location>
</feature>
<dbReference type="GO" id="GO:0030435">
    <property type="term" value="P:sporulation resulting in formation of a cellular spore"/>
    <property type="evidence" value="ECO:0007669"/>
    <property type="project" value="UniProtKB-KW"/>
</dbReference>
<protein>
    <recommendedName>
        <fullName evidence="8">Transcription factor SWI6</fullName>
    </recommendedName>
</protein>
<dbReference type="SUPFAM" id="SSF54616">
    <property type="entry name" value="DNA-binding domain of Mlu1-box binding protein MBP1"/>
    <property type="match status" value="1"/>
</dbReference>
<evidence type="ECO:0000256" key="1">
    <source>
        <dbReference type="ARBA" id="ARBA00004123"/>
    </source>
</evidence>
<dbReference type="EMBL" id="NMPR01000107">
    <property type="protein sequence ID" value="KAA8630329.1"/>
    <property type="molecule type" value="Genomic_DNA"/>
</dbReference>
<dbReference type="GO" id="GO:0048315">
    <property type="term" value="P:conidium formation"/>
    <property type="evidence" value="ECO:0007669"/>
    <property type="project" value="UniProtKB-KW"/>
</dbReference>
<feature type="compositionally biased region" description="Low complexity" evidence="11">
    <location>
        <begin position="10"/>
        <end position="29"/>
    </location>
</feature>
<dbReference type="AlphaFoldDB" id="A0A8S8ZLF2"/>